<evidence type="ECO:0000313" key="2">
    <source>
        <dbReference type="Proteomes" id="UP001164539"/>
    </source>
</evidence>
<reference evidence="1 2" key="1">
    <citation type="journal article" date="2023" name="Science">
        <title>Complex scaffold remodeling in plant triterpene biosynthesis.</title>
        <authorList>
            <person name="De La Pena R."/>
            <person name="Hodgson H."/>
            <person name="Liu J.C."/>
            <person name="Stephenson M.J."/>
            <person name="Martin A.C."/>
            <person name="Owen C."/>
            <person name="Harkess A."/>
            <person name="Leebens-Mack J."/>
            <person name="Jimenez L.E."/>
            <person name="Osbourn A."/>
            <person name="Sattely E.S."/>
        </authorList>
    </citation>
    <scope>NUCLEOTIDE SEQUENCE [LARGE SCALE GENOMIC DNA]</scope>
    <source>
        <strain evidence="2">cv. JPN11</strain>
        <tissue evidence="1">Leaf</tissue>
    </source>
</reference>
<evidence type="ECO:0000313" key="1">
    <source>
        <dbReference type="EMBL" id="KAJ4705454.1"/>
    </source>
</evidence>
<sequence>MESSVISCEVNHASDKRKTCKEEEEEEELLVSPKTLERIEEMITTGLPEANFFQPLRQYQGFWCFPVFLRGAILAQENFRAKPEDIFLCSAPKTGTTWLKALSFATVTRTHFDDSESPLLRKLPHDCIPYLEHVSIKNSTRELPPNLPLLSTHAPYSWLPNSITESGCKIVYICRNPKDVFVSLWHFVRNIESENREVISLEEGFDLYCRGTSVYGPYLDHVLGYWKASLEFPDRVLFLKYEEMMEDPAFYLKKLAEFMGYPFSLEEENEGEVQKIIDLCSFDKLSSLEINTKGKVYYDQGAMFNNHTLFRKGKVGDWKNYLTSEMAERLDKIAEDKLGKSGLKF</sequence>
<accession>A0ACC1X429</accession>
<dbReference type="EMBL" id="CM051405">
    <property type="protein sequence ID" value="KAJ4705454.1"/>
    <property type="molecule type" value="Genomic_DNA"/>
</dbReference>
<proteinExistence type="predicted"/>
<keyword evidence="2" id="KW-1185">Reference proteome</keyword>
<gene>
    <name evidence="1" type="ORF">OWV82_022223</name>
</gene>
<name>A0ACC1X429_MELAZ</name>
<organism evidence="1 2">
    <name type="scientific">Melia azedarach</name>
    <name type="common">Chinaberry tree</name>
    <dbReference type="NCBI Taxonomy" id="155640"/>
    <lineage>
        <taxon>Eukaryota</taxon>
        <taxon>Viridiplantae</taxon>
        <taxon>Streptophyta</taxon>
        <taxon>Embryophyta</taxon>
        <taxon>Tracheophyta</taxon>
        <taxon>Spermatophyta</taxon>
        <taxon>Magnoliopsida</taxon>
        <taxon>eudicotyledons</taxon>
        <taxon>Gunneridae</taxon>
        <taxon>Pentapetalae</taxon>
        <taxon>rosids</taxon>
        <taxon>malvids</taxon>
        <taxon>Sapindales</taxon>
        <taxon>Meliaceae</taxon>
        <taxon>Melia</taxon>
    </lineage>
</organism>
<comment type="caution">
    <text evidence="1">The sequence shown here is derived from an EMBL/GenBank/DDBJ whole genome shotgun (WGS) entry which is preliminary data.</text>
</comment>
<protein>
    <submittedName>
        <fullName evidence="1">Sulfotransferase</fullName>
    </submittedName>
</protein>
<dbReference type="Proteomes" id="UP001164539">
    <property type="component" value="Chromosome 12"/>
</dbReference>